<sequence length="180" mass="20193">MVHPSLRGYLTFAPSSRYERLNRLAKRFPELDKSAITTCITMLRLAQDLTEGYDAHFARHGLSQGRFIILIHLLDAEDSGRGGWTPAELAEHAGVSRATMTGLMDTLEKDGFISRENHPSDRRMYTVRLTPQGHDFLVAMLPDHYRRIAALMAPLNEAERETLQQLLAKVASGIPALKNP</sequence>
<accession>A0A1I0L984</accession>
<evidence type="ECO:0000256" key="1">
    <source>
        <dbReference type="ARBA" id="ARBA00023015"/>
    </source>
</evidence>
<dbReference type="Gene3D" id="1.10.10.10">
    <property type="entry name" value="Winged helix-like DNA-binding domain superfamily/Winged helix DNA-binding domain"/>
    <property type="match status" value="1"/>
</dbReference>
<dbReference type="InterPro" id="IPR000835">
    <property type="entry name" value="HTH_MarR-typ"/>
</dbReference>
<dbReference type="GO" id="GO:0006950">
    <property type="term" value="P:response to stress"/>
    <property type="evidence" value="ECO:0007669"/>
    <property type="project" value="TreeGrafter"/>
</dbReference>
<keyword evidence="3" id="KW-0804">Transcription</keyword>
<dbReference type="RefSeq" id="WP_093525576.1">
    <property type="nucleotide sequence ID" value="NZ_FOIJ01000022.1"/>
</dbReference>
<reference evidence="6" key="1">
    <citation type="submission" date="2016-10" db="EMBL/GenBank/DDBJ databases">
        <authorList>
            <person name="Varghese N."/>
            <person name="Submissions S."/>
        </authorList>
    </citation>
    <scope>NUCLEOTIDE SEQUENCE [LARGE SCALE GENOMIC DNA]</scope>
    <source>
        <strain evidence="6">DSM 16858</strain>
    </source>
</reference>
<keyword evidence="1" id="KW-0805">Transcription regulation</keyword>
<dbReference type="PROSITE" id="PS01117">
    <property type="entry name" value="HTH_MARR_1"/>
    <property type="match status" value="1"/>
</dbReference>
<feature type="domain" description="HTH marR-type" evidence="4">
    <location>
        <begin position="35"/>
        <end position="172"/>
    </location>
</feature>
<gene>
    <name evidence="5" type="ORF">SAMN05443639_12256</name>
</gene>
<dbReference type="InterPro" id="IPR039422">
    <property type="entry name" value="MarR/SlyA-like"/>
</dbReference>
<dbReference type="GO" id="GO:0003677">
    <property type="term" value="F:DNA binding"/>
    <property type="evidence" value="ECO:0007669"/>
    <property type="project" value="UniProtKB-KW"/>
</dbReference>
<dbReference type="InterPro" id="IPR023187">
    <property type="entry name" value="Tscrpt_reg_MarR-type_CS"/>
</dbReference>
<evidence type="ECO:0000256" key="2">
    <source>
        <dbReference type="ARBA" id="ARBA00023125"/>
    </source>
</evidence>
<evidence type="ECO:0000259" key="4">
    <source>
        <dbReference type="PROSITE" id="PS50995"/>
    </source>
</evidence>
<dbReference type="SUPFAM" id="SSF46785">
    <property type="entry name" value="Winged helix' DNA-binding domain"/>
    <property type="match status" value="1"/>
</dbReference>
<dbReference type="GO" id="GO:0003700">
    <property type="term" value="F:DNA-binding transcription factor activity"/>
    <property type="evidence" value="ECO:0007669"/>
    <property type="project" value="InterPro"/>
</dbReference>
<dbReference type="AlphaFoldDB" id="A0A1I0L984"/>
<dbReference type="PANTHER" id="PTHR33164">
    <property type="entry name" value="TRANSCRIPTIONAL REGULATOR, MARR FAMILY"/>
    <property type="match status" value="1"/>
</dbReference>
<dbReference type="Pfam" id="PF01047">
    <property type="entry name" value="MarR"/>
    <property type="match status" value="1"/>
</dbReference>
<evidence type="ECO:0000256" key="3">
    <source>
        <dbReference type="ARBA" id="ARBA00023163"/>
    </source>
</evidence>
<dbReference type="PRINTS" id="PR00598">
    <property type="entry name" value="HTHMARR"/>
</dbReference>
<dbReference type="PANTHER" id="PTHR33164:SF43">
    <property type="entry name" value="HTH-TYPE TRANSCRIPTIONAL REPRESSOR YETL"/>
    <property type="match status" value="1"/>
</dbReference>
<evidence type="ECO:0000313" key="5">
    <source>
        <dbReference type="EMBL" id="SEU36616.1"/>
    </source>
</evidence>
<proteinExistence type="predicted"/>
<dbReference type="PROSITE" id="PS50995">
    <property type="entry name" value="HTH_MARR_2"/>
    <property type="match status" value="1"/>
</dbReference>
<dbReference type="InterPro" id="IPR036390">
    <property type="entry name" value="WH_DNA-bd_sf"/>
</dbReference>
<dbReference type="InterPro" id="IPR036388">
    <property type="entry name" value="WH-like_DNA-bd_sf"/>
</dbReference>
<keyword evidence="2" id="KW-0238">DNA-binding</keyword>
<keyword evidence="6" id="KW-1185">Reference proteome</keyword>
<protein>
    <submittedName>
        <fullName evidence="5">Transcriptional regulator, MarR family</fullName>
    </submittedName>
</protein>
<name>A0A1I0L984_9BACT</name>
<dbReference type="SMART" id="SM00347">
    <property type="entry name" value="HTH_MARR"/>
    <property type="match status" value="1"/>
</dbReference>
<organism evidence="5 6">
    <name type="scientific">Stigmatella erecta</name>
    <dbReference type="NCBI Taxonomy" id="83460"/>
    <lineage>
        <taxon>Bacteria</taxon>
        <taxon>Pseudomonadati</taxon>
        <taxon>Myxococcota</taxon>
        <taxon>Myxococcia</taxon>
        <taxon>Myxococcales</taxon>
        <taxon>Cystobacterineae</taxon>
        <taxon>Archangiaceae</taxon>
        <taxon>Stigmatella</taxon>
    </lineage>
</organism>
<dbReference type="EMBL" id="FOIJ01000022">
    <property type="protein sequence ID" value="SEU36616.1"/>
    <property type="molecule type" value="Genomic_DNA"/>
</dbReference>
<dbReference type="Proteomes" id="UP000199181">
    <property type="component" value="Unassembled WGS sequence"/>
</dbReference>
<evidence type="ECO:0000313" key="6">
    <source>
        <dbReference type="Proteomes" id="UP000199181"/>
    </source>
</evidence>